<protein>
    <submittedName>
        <fullName evidence="2">Uncharacterized protein</fullName>
    </submittedName>
</protein>
<evidence type="ECO:0000256" key="1">
    <source>
        <dbReference type="SAM" id="Coils"/>
    </source>
</evidence>
<feature type="coiled-coil region" evidence="1">
    <location>
        <begin position="191"/>
        <end position="218"/>
    </location>
</feature>
<dbReference type="VEuPathDB" id="TrichDB:TRFO_21309"/>
<organism evidence="2 3">
    <name type="scientific">Tritrichomonas foetus</name>
    <dbReference type="NCBI Taxonomy" id="1144522"/>
    <lineage>
        <taxon>Eukaryota</taxon>
        <taxon>Metamonada</taxon>
        <taxon>Parabasalia</taxon>
        <taxon>Tritrichomonadida</taxon>
        <taxon>Tritrichomonadidae</taxon>
        <taxon>Tritrichomonas</taxon>
    </lineage>
</organism>
<dbReference type="OrthoDB" id="568137at2759"/>
<keyword evidence="1" id="KW-0175">Coiled coil</keyword>
<dbReference type="EMBL" id="MLAK01000632">
    <property type="protein sequence ID" value="OHT09691.1"/>
    <property type="molecule type" value="Genomic_DNA"/>
</dbReference>
<dbReference type="InterPro" id="IPR049733">
    <property type="entry name" value="CCDC61_N"/>
</dbReference>
<reference evidence="2" key="1">
    <citation type="submission" date="2016-10" db="EMBL/GenBank/DDBJ databases">
        <authorList>
            <person name="Benchimol M."/>
            <person name="Almeida L.G."/>
            <person name="Vasconcelos A.T."/>
            <person name="Perreira-Neves A."/>
            <person name="Rosa I.A."/>
            <person name="Tasca T."/>
            <person name="Bogo M.R."/>
            <person name="de Souza W."/>
        </authorList>
    </citation>
    <scope>NUCLEOTIDE SEQUENCE [LARGE SCALE GENOMIC DNA]</scope>
    <source>
        <strain evidence="2">K</strain>
    </source>
</reference>
<comment type="caution">
    <text evidence="2">The sequence shown here is derived from an EMBL/GenBank/DDBJ whole genome shotgun (WGS) entry which is preliminary data.</text>
</comment>
<gene>
    <name evidence="2" type="ORF">TRFO_21309</name>
</gene>
<accession>A0A1J4KET8</accession>
<dbReference type="CDD" id="cd22284">
    <property type="entry name" value="HD_CCDC61_N"/>
    <property type="match status" value="1"/>
</dbReference>
<evidence type="ECO:0000313" key="2">
    <source>
        <dbReference type="EMBL" id="OHT09691.1"/>
    </source>
</evidence>
<dbReference type="AlphaFoldDB" id="A0A1J4KET8"/>
<keyword evidence="3" id="KW-1185">Reference proteome</keyword>
<dbReference type="RefSeq" id="XP_068362827.1">
    <property type="nucleotide sequence ID" value="XM_068501884.1"/>
</dbReference>
<sequence>METTTSTTNLEDPTTPEEFDIVVIIKDRKYRFSGRVLNHDSFTLKIINEDYTKRWAADFSANYIDDLTTKAGCVKRISVFWKMLINIASGESQTASLEILTTEEINEIRKNKNKPVEEDQDSKLYIILTQTSEYDKFHYPLPLPFMPFTYEEYAQTIQLLYHDNSQLHKSLIAADCTQAVISLENKVTEFAAMFEEMKRVKNEKIKKLQRKVRLLQQKQKEQLPPVAYVTRGKK</sequence>
<dbReference type="GeneID" id="94836588"/>
<name>A0A1J4KET8_9EUKA</name>
<proteinExistence type="predicted"/>
<evidence type="ECO:0000313" key="3">
    <source>
        <dbReference type="Proteomes" id="UP000179807"/>
    </source>
</evidence>
<dbReference type="Proteomes" id="UP000179807">
    <property type="component" value="Unassembled WGS sequence"/>
</dbReference>